<keyword evidence="3" id="KW-1185">Reference proteome</keyword>
<evidence type="ECO:0000256" key="1">
    <source>
        <dbReference type="PROSITE-ProRule" id="PRU00339"/>
    </source>
</evidence>
<reference evidence="2 3" key="1">
    <citation type="journal article" date="2015" name="Antonie Van Leeuwenhoek">
        <title>Oceanobacillus bengalensis sp. nov., a bacterium isolated from seawater of the Bay of Bengal.</title>
        <authorList>
            <person name="Yongchang O."/>
            <person name="Xiang W."/>
            <person name="Wang G."/>
        </authorList>
    </citation>
    <scope>NUCLEOTIDE SEQUENCE [LARGE SCALE GENOMIC DNA]</scope>
    <source>
        <strain evidence="2 3">MCCC 1K00260</strain>
    </source>
</reference>
<name>A0A494Z293_9BACI</name>
<dbReference type="InterPro" id="IPR011990">
    <property type="entry name" value="TPR-like_helical_dom_sf"/>
</dbReference>
<gene>
    <name evidence="2" type="ORF">D8M05_06940</name>
</gene>
<evidence type="ECO:0000313" key="3">
    <source>
        <dbReference type="Proteomes" id="UP000281813"/>
    </source>
</evidence>
<dbReference type="AlphaFoldDB" id="A0A494Z293"/>
<organism evidence="2 3">
    <name type="scientific">Oceanobacillus bengalensis</name>
    <dbReference type="NCBI Taxonomy" id="1435466"/>
    <lineage>
        <taxon>Bacteria</taxon>
        <taxon>Bacillati</taxon>
        <taxon>Bacillota</taxon>
        <taxon>Bacilli</taxon>
        <taxon>Bacillales</taxon>
        <taxon>Bacillaceae</taxon>
        <taxon>Oceanobacillus</taxon>
    </lineage>
</organism>
<comment type="caution">
    <text evidence="2">The sequence shown here is derived from an EMBL/GenBank/DDBJ whole genome shotgun (WGS) entry which is preliminary data.</text>
</comment>
<keyword evidence="1" id="KW-0802">TPR repeat</keyword>
<dbReference type="SUPFAM" id="SSF48452">
    <property type="entry name" value="TPR-like"/>
    <property type="match status" value="1"/>
</dbReference>
<evidence type="ECO:0000313" key="2">
    <source>
        <dbReference type="EMBL" id="RKQ16607.1"/>
    </source>
</evidence>
<feature type="repeat" description="TPR" evidence="1">
    <location>
        <begin position="394"/>
        <end position="427"/>
    </location>
</feature>
<sequence length="454" mass="53519">MKRNQFQVQSNKKHLTLTAEKLVVYKQTIIIEATDRSANTYYSIFYKNNFINGVKANKIRINSYIYRALRDGISFSGTHPLSLQLLSRQNTIHFIKFNQLIKNVEKSYSMTEVALIFLFFDSFTKQGSSNKLFQKTFYHFRRNGKNLKAYRALKSYKNYNPKSRFAHDMMHNIEFQRYEQMYSDLESLYEKDPNYVELVCFDDRSNPTSSNVLFQLYKDQNRWIDELAVRIERLQHQFSIDNEAAIGELIKDLSIDDQILIRKELVRNNNKAVLQSKLLDTLLESNHSNEIVQFTMNTNYKPTAEQLLVISDHFKKADPSVLASHFDKSSKRLMKLAIKDGSTLEKMSIPFVSSFLKSHDLNEIIEWFEPFHSKEIHLPIEQKIAKMQQFADDPDKQFALGELYLDFHQLEKSIDCFKWEMELNPNNPKPIQYLIKIYQEIGKPEEAKAYQQLL</sequence>
<dbReference type="Proteomes" id="UP000281813">
    <property type="component" value="Unassembled WGS sequence"/>
</dbReference>
<dbReference type="RefSeq" id="WP_121130022.1">
    <property type="nucleotide sequence ID" value="NZ_JBHUFK010000003.1"/>
</dbReference>
<dbReference type="EMBL" id="RBZO01000008">
    <property type="protein sequence ID" value="RKQ16607.1"/>
    <property type="molecule type" value="Genomic_DNA"/>
</dbReference>
<dbReference type="OrthoDB" id="2676051at2"/>
<dbReference type="Gene3D" id="1.25.40.10">
    <property type="entry name" value="Tetratricopeptide repeat domain"/>
    <property type="match status" value="1"/>
</dbReference>
<dbReference type="PROSITE" id="PS50005">
    <property type="entry name" value="TPR"/>
    <property type="match status" value="1"/>
</dbReference>
<protein>
    <submittedName>
        <fullName evidence="2">Uncharacterized protein</fullName>
    </submittedName>
</protein>
<dbReference type="InterPro" id="IPR019734">
    <property type="entry name" value="TPR_rpt"/>
</dbReference>
<proteinExistence type="predicted"/>
<accession>A0A494Z293</accession>